<proteinExistence type="predicted"/>
<dbReference type="Proteomes" id="UP001439008">
    <property type="component" value="Unassembled WGS sequence"/>
</dbReference>
<gene>
    <name evidence="1" type="ORF">MHBO_003823</name>
</gene>
<name>A0ABV2AS89_9EUKA</name>
<protein>
    <submittedName>
        <fullName evidence="1">Uncharacterized protein</fullName>
    </submittedName>
</protein>
<evidence type="ECO:0000313" key="2">
    <source>
        <dbReference type="Proteomes" id="UP001439008"/>
    </source>
</evidence>
<dbReference type="EMBL" id="JBDODL010002573">
    <property type="protein sequence ID" value="MES1922316.1"/>
    <property type="molecule type" value="Genomic_DNA"/>
</dbReference>
<organism evidence="1 2">
    <name type="scientific">Bonamia ostreae</name>
    <dbReference type="NCBI Taxonomy" id="126728"/>
    <lineage>
        <taxon>Eukaryota</taxon>
        <taxon>Sar</taxon>
        <taxon>Rhizaria</taxon>
        <taxon>Endomyxa</taxon>
        <taxon>Ascetosporea</taxon>
        <taxon>Haplosporida</taxon>
        <taxon>Bonamia</taxon>
    </lineage>
</organism>
<comment type="caution">
    <text evidence="1">The sequence shown here is derived from an EMBL/GenBank/DDBJ whole genome shotgun (WGS) entry which is preliminary data.</text>
</comment>
<dbReference type="Gene3D" id="3.30.160.360">
    <property type="match status" value="1"/>
</dbReference>
<evidence type="ECO:0000313" key="1">
    <source>
        <dbReference type="EMBL" id="MES1922316.1"/>
    </source>
</evidence>
<reference evidence="1 2" key="1">
    <citation type="journal article" date="2024" name="BMC Biol.">
        <title>Comparative genomics of Ascetosporea gives new insight into the evolutionary basis for animal parasitism in Rhizaria.</title>
        <authorList>
            <person name="Hiltunen Thoren M."/>
            <person name="Onut-Brannstrom I."/>
            <person name="Alfjorden A."/>
            <person name="Peckova H."/>
            <person name="Swords F."/>
            <person name="Hooper C."/>
            <person name="Holzer A.S."/>
            <person name="Bass D."/>
            <person name="Burki F."/>
        </authorList>
    </citation>
    <scope>NUCLEOTIDE SEQUENCE [LARGE SCALE GENOMIC DNA]</scope>
    <source>
        <strain evidence="1">20-A016</strain>
    </source>
</reference>
<accession>A0ABV2AS89</accession>
<dbReference type="Pfam" id="PF05964">
    <property type="entry name" value="FYRN"/>
    <property type="match status" value="1"/>
</dbReference>
<dbReference type="InterPro" id="IPR003888">
    <property type="entry name" value="FYrich_N"/>
</dbReference>
<sequence length="198" mass="23077">MRSDKTFLNLFKKINEKLPKDSKIVSRLELVVSDVFSKPKMAFSLENIRPPSGPVPKKNKNVKKKGSDNQAQIIDLVDLSSDNDVFRKKKKKFPIKIGKNFKILSIGKIVFDNNKWHTSRFIFPNGYKILFMKSGENKNDDKKKKAEQKKQAVNKNGVKNEITKKILKRKIVDNKGQFKTYFFRNKNLSKIKIYPEKK</sequence>
<keyword evidence="2" id="KW-1185">Reference proteome</keyword>